<protein>
    <submittedName>
        <fullName evidence="5">Putrescine aminopropyltransferase</fullName>
        <ecNumber evidence="5">2.5.1.16</ecNumber>
    </submittedName>
</protein>
<dbReference type="CDD" id="cd02440">
    <property type="entry name" value="AdoMet_MTases"/>
    <property type="match status" value="1"/>
</dbReference>
<dbReference type="GO" id="GO:0004766">
    <property type="term" value="F:spermidine synthase activity"/>
    <property type="evidence" value="ECO:0007669"/>
    <property type="project" value="UniProtKB-EC"/>
</dbReference>
<dbReference type="Pfam" id="PF01564">
    <property type="entry name" value="Spermine_synth"/>
    <property type="match status" value="1"/>
</dbReference>
<organism evidence="5 6">
    <name type="scientific">Coemansia erecta</name>
    <dbReference type="NCBI Taxonomy" id="147472"/>
    <lineage>
        <taxon>Eukaryota</taxon>
        <taxon>Fungi</taxon>
        <taxon>Fungi incertae sedis</taxon>
        <taxon>Zoopagomycota</taxon>
        <taxon>Kickxellomycotina</taxon>
        <taxon>Kickxellomycetes</taxon>
        <taxon>Kickxellales</taxon>
        <taxon>Kickxellaceae</taxon>
        <taxon>Coemansia</taxon>
    </lineage>
</organism>
<dbReference type="SUPFAM" id="SSF53335">
    <property type="entry name" value="S-adenosyl-L-methionine-dependent methyltransferases"/>
    <property type="match status" value="1"/>
</dbReference>
<reference evidence="5" key="1">
    <citation type="submission" date="2022-07" db="EMBL/GenBank/DDBJ databases">
        <title>Phylogenomic reconstructions and comparative analyses of Kickxellomycotina fungi.</title>
        <authorList>
            <person name="Reynolds N.K."/>
            <person name="Stajich J.E."/>
            <person name="Barry K."/>
            <person name="Grigoriev I.V."/>
            <person name="Crous P."/>
            <person name="Smith M.E."/>
        </authorList>
    </citation>
    <scope>NUCLEOTIDE SEQUENCE</scope>
    <source>
        <strain evidence="5">NBRC 32514</strain>
    </source>
</reference>
<evidence type="ECO:0000256" key="3">
    <source>
        <dbReference type="PROSITE-ProRule" id="PRU00354"/>
    </source>
</evidence>
<dbReference type="InterPro" id="IPR030374">
    <property type="entry name" value="PABS"/>
</dbReference>
<evidence type="ECO:0000313" key="5">
    <source>
        <dbReference type="EMBL" id="KAJ1718875.1"/>
    </source>
</evidence>
<dbReference type="OrthoDB" id="38125at2759"/>
<keyword evidence="2 3" id="KW-0808">Transferase</keyword>
<dbReference type="InterPro" id="IPR001045">
    <property type="entry name" value="Spermi_synthase"/>
</dbReference>
<dbReference type="PROSITE" id="PS51006">
    <property type="entry name" value="PABS_2"/>
    <property type="match status" value="1"/>
</dbReference>
<comment type="caution">
    <text evidence="5">The sequence shown here is derived from an EMBL/GenBank/DDBJ whole genome shotgun (WGS) entry which is preliminary data.</text>
</comment>
<keyword evidence="6" id="KW-1185">Reference proteome</keyword>
<dbReference type="AlphaFoldDB" id="A0A9W7XVK0"/>
<dbReference type="Gene3D" id="3.40.50.150">
    <property type="entry name" value="Vaccinia Virus protein VP39"/>
    <property type="match status" value="1"/>
</dbReference>
<dbReference type="GO" id="GO:0005829">
    <property type="term" value="C:cytosol"/>
    <property type="evidence" value="ECO:0007669"/>
    <property type="project" value="TreeGrafter"/>
</dbReference>
<evidence type="ECO:0000256" key="2">
    <source>
        <dbReference type="ARBA" id="ARBA00022679"/>
    </source>
</evidence>
<feature type="active site" description="Proton acceptor" evidence="3">
    <location>
        <position position="34"/>
    </location>
</feature>
<dbReference type="InterPro" id="IPR029063">
    <property type="entry name" value="SAM-dependent_MTases_sf"/>
</dbReference>
<evidence type="ECO:0000256" key="1">
    <source>
        <dbReference type="ARBA" id="ARBA00007867"/>
    </source>
</evidence>
<proteinExistence type="inferred from homology"/>
<comment type="similarity">
    <text evidence="1">Belongs to the spermidine/spermine synthase family.</text>
</comment>
<sequence>MSISYEDPKVSVHIGDGFDFLQNKKDYFDVIITDSSDPVGPAESLYQSRYYELMRDALREGGIVSTQGECQWLHLSLIKEVLTFARELFPVAEYAYTTIPTYPSGQIGFILCSKNKETNFKEPLRSVSAEQELKLFKYYNSDIHRASFILPNFTRQALAAKPAPKTA</sequence>
<dbReference type="Proteomes" id="UP001149813">
    <property type="component" value="Unassembled WGS sequence"/>
</dbReference>
<keyword evidence="3" id="KW-0620">Polyamine biosynthesis</keyword>
<dbReference type="GO" id="GO:0008295">
    <property type="term" value="P:spermidine biosynthetic process"/>
    <property type="evidence" value="ECO:0007669"/>
    <property type="project" value="TreeGrafter"/>
</dbReference>
<gene>
    <name evidence="5" type="primary">SPE3_2</name>
    <name evidence="5" type="ORF">LPJ53_006247</name>
</gene>
<name>A0A9W7XVK0_9FUNG</name>
<dbReference type="EC" id="2.5.1.16" evidence="5"/>
<evidence type="ECO:0000259" key="4">
    <source>
        <dbReference type="PROSITE" id="PS51006"/>
    </source>
</evidence>
<dbReference type="EMBL" id="JANBOJ010000599">
    <property type="protein sequence ID" value="KAJ1718875.1"/>
    <property type="molecule type" value="Genomic_DNA"/>
</dbReference>
<evidence type="ECO:0000313" key="6">
    <source>
        <dbReference type="Proteomes" id="UP001149813"/>
    </source>
</evidence>
<dbReference type="PANTHER" id="PTHR11558">
    <property type="entry name" value="SPERMIDINE/SPERMINE SYNTHASE"/>
    <property type="match status" value="1"/>
</dbReference>
<accession>A0A9W7XVK0</accession>
<feature type="domain" description="PABS" evidence="4">
    <location>
        <begin position="1"/>
        <end position="114"/>
    </location>
</feature>
<dbReference type="PANTHER" id="PTHR11558:SF11">
    <property type="entry name" value="SPERMIDINE SYNTHASE"/>
    <property type="match status" value="1"/>
</dbReference>